<keyword evidence="2" id="KW-0812">Transmembrane</keyword>
<dbReference type="VEuPathDB" id="CryptoDB:Cvel_4196"/>
<evidence type="ECO:0008006" key="4">
    <source>
        <dbReference type="Google" id="ProtNLM"/>
    </source>
</evidence>
<accession>A0A0G4G570</accession>
<reference evidence="3" key="1">
    <citation type="submission" date="2014-11" db="EMBL/GenBank/DDBJ databases">
        <authorList>
            <person name="Otto D Thomas"/>
            <person name="Naeem Raeece"/>
        </authorList>
    </citation>
    <scope>NUCLEOTIDE SEQUENCE</scope>
</reference>
<sequence length="457" mass="49488">MTVKKPGGLHLEASDGDSECPDCSTSPSPSHIRQTGSISNLLKAVTGLVSVLAYTWARVRSKDTFQCSFQYSDYRAFLGAVEERLSPLERFSTILPFLLPWLLVAGLSALFLCRMIRALPGQVTPLFFGFSGLCVKGVLLSFGVGVCWLAVFVSVVLGFCGFPFAERARSKGKSLLACLYDSDGRLYSVQAGAVPAVAVSVSVRERSCEFLESGAWDVYLFGVGGSVGSLLIDLFFWAFDKVEGFLAGHSAASQWFARDGCAPESPGVACNSEVGGDGQTSLQAVVSSSRENVRLKRKMVEPVGGRGRDNRGKCWDWSFSDSGCFRRAGGKQRSCTEMLRLASFFVLTAFVDRSVYATVRRLFGSRTSTAFDFLRRSACVSILFRVGVCIASPVVRFWLPSEEREPAKVQPETGMAIIPKGRPDLIMEDSDEERGCGIDPSIDHSASGEGGMTEIAS</sequence>
<protein>
    <recommendedName>
        <fullName evidence="4">Transmembrane protein</fullName>
    </recommendedName>
</protein>
<feature type="region of interest" description="Disordered" evidence="1">
    <location>
        <begin position="1"/>
        <end position="31"/>
    </location>
</feature>
<keyword evidence="2" id="KW-1133">Transmembrane helix</keyword>
<feature type="transmembrane region" description="Helical" evidence="2">
    <location>
        <begin position="137"/>
        <end position="165"/>
    </location>
</feature>
<evidence type="ECO:0000256" key="2">
    <source>
        <dbReference type="SAM" id="Phobius"/>
    </source>
</evidence>
<dbReference type="AlphaFoldDB" id="A0A0G4G570"/>
<feature type="region of interest" description="Disordered" evidence="1">
    <location>
        <begin position="430"/>
        <end position="457"/>
    </location>
</feature>
<proteinExistence type="predicted"/>
<name>A0A0G4G570_9ALVE</name>
<gene>
    <name evidence="3" type="ORF">Cvel_4196</name>
</gene>
<organism evidence="3">
    <name type="scientific">Chromera velia CCMP2878</name>
    <dbReference type="NCBI Taxonomy" id="1169474"/>
    <lineage>
        <taxon>Eukaryota</taxon>
        <taxon>Sar</taxon>
        <taxon>Alveolata</taxon>
        <taxon>Colpodellida</taxon>
        <taxon>Chromeraceae</taxon>
        <taxon>Chromera</taxon>
    </lineage>
</organism>
<keyword evidence="2" id="KW-0472">Membrane</keyword>
<evidence type="ECO:0000256" key="1">
    <source>
        <dbReference type="SAM" id="MobiDB-lite"/>
    </source>
</evidence>
<feature type="transmembrane region" description="Helical" evidence="2">
    <location>
        <begin position="94"/>
        <end position="117"/>
    </location>
</feature>
<dbReference type="EMBL" id="CDMZ01000904">
    <property type="protein sequence ID" value="CEM23694.1"/>
    <property type="molecule type" value="Genomic_DNA"/>
</dbReference>
<evidence type="ECO:0000313" key="3">
    <source>
        <dbReference type="EMBL" id="CEM23694.1"/>
    </source>
</evidence>